<evidence type="ECO:0000256" key="2">
    <source>
        <dbReference type="ARBA" id="ARBA00022369"/>
    </source>
</evidence>
<comment type="caution">
    <text evidence="6">The sequence shown here is derived from an EMBL/GenBank/DDBJ whole genome shotgun (WGS) entry which is preliminary data.</text>
</comment>
<evidence type="ECO:0000256" key="1">
    <source>
        <dbReference type="ARBA" id="ARBA00009513"/>
    </source>
</evidence>
<dbReference type="GO" id="GO:0000981">
    <property type="term" value="F:DNA-binding transcription factor activity, RNA polymerase II-specific"/>
    <property type="evidence" value="ECO:0007669"/>
    <property type="project" value="TreeGrafter"/>
</dbReference>
<sequence length="715" mass="80197">METVSRSSFQPHPGLQKTLEQFHLSSMSSLGGPAAFSARWAQEMYKKDNGKDPAEPVLHLPPIQPPPVMPGPFFMPSDRSTERCETILEGETISCFVVGGEKRLCLPQILNSVLRDFSLQQINSVCDELHIYCSRCTADQLEILKVMGILPFSAPSCGLITKTDAERLCNALLYGGTYPPHCKKEFSSTIELELTEKSFKVYHECFGKCKGLLVPELYSNPSAACIQCLDCRLMYPPHKFVVHSHKSLENRTCHWGFDSANWRSYILLSQDYTGKEEKARLGQLLDEMKEKFDYNNKYKRKAPRVSSDPPASKKPKIDDSASQSPASTEKEKQSSWLRSLSSSSNKSIGCVHPRQRLSAFRPWSPAVSANEKELSTHLPTLIRDSFYSYKSFENAVAPNVALAPPAQQKIVSNPPCATVVSRSSEPLSTVQPRKRKLAAENPAVPEPAATAAATVTATEEEKESEAEIEVETREEFTSSLSSLSSPSFTSSSSAKDMSSPGMQAPVPVSSSYEVATHSDSHSSGLEAELEHLRQALDSGLDTKEAKEKFLHEVVKMRVKQEEKLNAALQAKRSLHQELEFLRVAKKEKLREATEAKRNLRKEIERLRAENEKKMKEANESRIRLKRELEQARQIRVCDKGCEAGRLRAKYSAQIEDLQVKLQHAEADREQLRADLMHEREAREHLEKVVKELQEQLWPKASSQGSSENTTSTMEN</sequence>
<dbReference type="GO" id="GO:0030514">
    <property type="term" value="P:negative regulation of BMP signaling pathway"/>
    <property type="evidence" value="ECO:0007669"/>
    <property type="project" value="TreeGrafter"/>
</dbReference>
<dbReference type="GO" id="GO:0030512">
    <property type="term" value="P:negative regulation of transforming growth factor beta receptor signaling pathway"/>
    <property type="evidence" value="ECO:0007669"/>
    <property type="project" value="TreeGrafter"/>
</dbReference>
<dbReference type="Gene3D" id="3.10.390.10">
    <property type="entry name" value="SAND domain-like"/>
    <property type="match status" value="1"/>
</dbReference>
<organism evidence="6 7">
    <name type="scientific">Nyctiprogne leucopyga</name>
    <dbReference type="NCBI Taxonomy" id="382315"/>
    <lineage>
        <taxon>Eukaryota</taxon>
        <taxon>Metazoa</taxon>
        <taxon>Chordata</taxon>
        <taxon>Craniata</taxon>
        <taxon>Vertebrata</taxon>
        <taxon>Euteleostomi</taxon>
        <taxon>Archelosauria</taxon>
        <taxon>Archosauria</taxon>
        <taxon>Dinosauria</taxon>
        <taxon>Saurischia</taxon>
        <taxon>Theropoda</taxon>
        <taxon>Coelurosauria</taxon>
        <taxon>Aves</taxon>
        <taxon>Neognathae</taxon>
        <taxon>Neoaves</taxon>
        <taxon>Strisores</taxon>
        <taxon>Caprimulgiformes</taxon>
        <taxon>Caprimulgidae</taxon>
        <taxon>Chordeilinae</taxon>
        <taxon>Nyctiprogne</taxon>
    </lineage>
</organism>
<feature type="compositionally biased region" description="Low complexity" evidence="4">
    <location>
        <begin position="334"/>
        <end position="347"/>
    </location>
</feature>
<dbReference type="GO" id="GO:0005667">
    <property type="term" value="C:transcription regulator complex"/>
    <property type="evidence" value="ECO:0007669"/>
    <property type="project" value="TreeGrafter"/>
</dbReference>
<evidence type="ECO:0000313" key="6">
    <source>
        <dbReference type="EMBL" id="NXW46220.1"/>
    </source>
</evidence>
<dbReference type="FunFam" id="3.10.260.20:FF:000002">
    <property type="entry name" value="SKI-like oncogene a"/>
    <property type="match status" value="1"/>
</dbReference>
<dbReference type="SUPFAM" id="SSF46955">
    <property type="entry name" value="Putative DNA-binding domain"/>
    <property type="match status" value="1"/>
</dbReference>
<feature type="compositionally biased region" description="Low complexity" evidence="4">
    <location>
        <begin position="439"/>
        <end position="457"/>
    </location>
</feature>
<feature type="region of interest" description="Disordered" evidence="4">
    <location>
        <begin position="299"/>
        <end position="349"/>
    </location>
</feature>
<comment type="similarity">
    <text evidence="1">Belongs to the SKI family.</text>
</comment>
<dbReference type="GO" id="GO:0000978">
    <property type="term" value="F:RNA polymerase II cis-regulatory region sequence-specific DNA binding"/>
    <property type="evidence" value="ECO:0007669"/>
    <property type="project" value="TreeGrafter"/>
</dbReference>
<dbReference type="Pfam" id="PF02437">
    <property type="entry name" value="Ski_Sno_DHD"/>
    <property type="match status" value="1"/>
</dbReference>
<feature type="domain" description="c-SKI SMAD4-binding" evidence="5">
    <location>
        <begin position="198"/>
        <end position="293"/>
    </location>
</feature>
<feature type="compositionally biased region" description="Polar residues" evidence="4">
    <location>
        <begin position="700"/>
        <end position="715"/>
    </location>
</feature>
<dbReference type="GO" id="GO:0000122">
    <property type="term" value="P:negative regulation of transcription by RNA polymerase II"/>
    <property type="evidence" value="ECO:0007669"/>
    <property type="project" value="TreeGrafter"/>
</dbReference>
<reference evidence="6 7" key="1">
    <citation type="submission" date="2019-09" db="EMBL/GenBank/DDBJ databases">
        <title>Bird 10,000 Genomes (B10K) Project - Family phase.</title>
        <authorList>
            <person name="Zhang G."/>
        </authorList>
    </citation>
    <scope>NUCLEOTIDE SEQUENCE [LARGE SCALE GENOMIC DNA]</scope>
    <source>
        <strain evidence="6">B10K-DU-005-01</strain>
    </source>
</reference>
<feature type="region of interest" description="Disordered" evidence="4">
    <location>
        <begin position="694"/>
        <end position="715"/>
    </location>
</feature>
<evidence type="ECO:0000256" key="3">
    <source>
        <dbReference type="ARBA" id="ARBA00032146"/>
    </source>
</evidence>
<dbReference type="Pfam" id="PF08782">
    <property type="entry name" value="c-SKI_SMAD_bind"/>
    <property type="match status" value="1"/>
</dbReference>
<dbReference type="GO" id="GO:0005634">
    <property type="term" value="C:nucleus"/>
    <property type="evidence" value="ECO:0007669"/>
    <property type="project" value="TreeGrafter"/>
</dbReference>
<protein>
    <recommendedName>
        <fullName evidence="2">Ski oncogene</fullName>
    </recommendedName>
    <alternativeName>
        <fullName evidence="3">Proto-oncogene c-Ski</fullName>
    </alternativeName>
</protein>
<dbReference type="Gene3D" id="3.10.260.20">
    <property type="entry name" value="Ski"/>
    <property type="match status" value="1"/>
</dbReference>
<dbReference type="InterPro" id="IPR010919">
    <property type="entry name" value="SAND-like_dom_sf"/>
</dbReference>
<dbReference type="CDD" id="cd21083">
    <property type="entry name" value="DHD_Ski"/>
    <property type="match status" value="1"/>
</dbReference>
<dbReference type="GO" id="GO:0005737">
    <property type="term" value="C:cytoplasm"/>
    <property type="evidence" value="ECO:0007669"/>
    <property type="project" value="TreeGrafter"/>
</dbReference>
<feature type="compositionally biased region" description="Polar residues" evidence="4">
    <location>
        <begin position="422"/>
        <end position="431"/>
    </location>
</feature>
<gene>
    <name evidence="6" type="primary">Ski</name>
    <name evidence="6" type="ORF">NYCLEU_R04291</name>
</gene>
<evidence type="ECO:0000313" key="7">
    <source>
        <dbReference type="Proteomes" id="UP000551823"/>
    </source>
</evidence>
<feature type="region of interest" description="Disordered" evidence="4">
    <location>
        <begin position="422"/>
        <end position="519"/>
    </location>
</feature>
<evidence type="ECO:0000259" key="5">
    <source>
        <dbReference type="SMART" id="SM01046"/>
    </source>
</evidence>
<dbReference type="PANTHER" id="PTHR10005:SF15">
    <property type="entry name" value="SKI ONCOGENE"/>
    <property type="match status" value="1"/>
</dbReference>
<name>A0A7L4C878_9AVES</name>
<dbReference type="InterPro" id="IPR023216">
    <property type="entry name" value="Tscrpt_reg_SKI_SnoN"/>
</dbReference>
<feature type="non-terminal residue" evidence="6">
    <location>
        <position position="715"/>
    </location>
</feature>
<keyword evidence="7" id="KW-1185">Reference proteome</keyword>
<dbReference type="Proteomes" id="UP000551823">
    <property type="component" value="Unassembled WGS sequence"/>
</dbReference>
<dbReference type="InterPro" id="IPR047315">
    <property type="entry name" value="DHD_Ski"/>
</dbReference>
<feature type="non-terminal residue" evidence="6">
    <location>
        <position position="1"/>
    </location>
</feature>
<accession>A0A7L4C878</accession>
<dbReference type="InterPro" id="IPR014890">
    <property type="entry name" value="c-SKI_SMAD4-bd_dom"/>
</dbReference>
<dbReference type="PANTHER" id="PTHR10005">
    <property type="entry name" value="SKI ONCOGENE-RELATED"/>
    <property type="match status" value="1"/>
</dbReference>
<dbReference type="InterPro" id="IPR037000">
    <property type="entry name" value="Ski_DNA-bd_sf"/>
</dbReference>
<feature type="compositionally biased region" description="Low complexity" evidence="4">
    <location>
        <begin position="477"/>
        <end position="493"/>
    </location>
</feature>
<proteinExistence type="inferred from homology"/>
<feature type="compositionally biased region" description="Acidic residues" evidence="4">
    <location>
        <begin position="458"/>
        <end position="469"/>
    </location>
</feature>
<dbReference type="AlphaFoldDB" id="A0A7L4C878"/>
<dbReference type="InterPro" id="IPR009061">
    <property type="entry name" value="DNA-bd_dom_put_sf"/>
</dbReference>
<dbReference type="EMBL" id="VZZU01001247">
    <property type="protein sequence ID" value="NXW46220.1"/>
    <property type="molecule type" value="Genomic_DNA"/>
</dbReference>
<evidence type="ECO:0000256" key="4">
    <source>
        <dbReference type="SAM" id="MobiDB-lite"/>
    </source>
</evidence>
<dbReference type="InterPro" id="IPR003380">
    <property type="entry name" value="SKI/SNO/DAC"/>
</dbReference>
<dbReference type="FunFam" id="3.10.390.10:FF:000002">
    <property type="entry name" value="Putative ski oncogene"/>
    <property type="match status" value="1"/>
</dbReference>
<dbReference type="SUPFAM" id="SSF63763">
    <property type="entry name" value="SAND domain-like"/>
    <property type="match status" value="1"/>
</dbReference>
<dbReference type="GO" id="GO:0046332">
    <property type="term" value="F:SMAD binding"/>
    <property type="evidence" value="ECO:0007669"/>
    <property type="project" value="InterPro"/>
</dbReference>
<dbReference type="SMART" id="SM01046">
    <property type="entry name" value="c-SKI_SMAD_bind"/>
    <property type="match status" value="1"/>
</dbReference>